<dbReference type="EMBL" id="QEFC01001211">
    <property type="protein sequence ID" value="KAE9459082.1"/>
    <property type="molecule type" value="Genomic_DNA"/>
</dbReference>
<dbReference type="InterPro" id="IPR041569">
    <property type="entry name" value="AAA_lid_3"/>
</dbReference>
<dbReference type="PROSITE" id="PS00674">
    <property type="entry name" value="AAA"/>
    <property type="match status" value="1"/>
</dbReference>
<dbReference type="Pfam" id="PF00004">
    <property type="entry name" value="AAA"/>
    <property type="match status" value="2"/>
</dbReference>
<sequence>MKTGSRRRGGGGGPTPPTVFERVLRRHIESFKTNNNHATTLDDVVAHLRSSFPEYSRRRASTSSLVTDDEQDSHDRSARKRTKRVDAREERLRRLEEQHVRRKRRGDAVSSASGSDSTTEETDGDISTSEDAVYGEEIEPRIDFLGGDGGGLGKTVGKGFSGGGGGGGEAGEVKGKDGPWFKDLGGMRGIVEELKMEVIVPLFHPELPRWLGVRPMAGILLHGPPGCGKTKLAHAVANETGVPFYKISATELVSGVSGGSEENIRDLFAKAYRTAPSIVFIDEIDAIASKRENLQREMERRIVTQLMTCMDESQSYKQADAVDPALRRPGRFDREIVLGVPDENARVEILSVLTRDLRVEGAFDLVKLARSTPGFVGADLTALANKAGNLAMKRIIDRRKSDLSVEPTDGEHTEDWWKLPWLPEEIEKLNITMADFEEAAKLVQPSLRREGFSSIPNVKWEDVGGLHLLRQEFDRNPSLYKFSGSPKKSKSRGQAKAKPAGDSAYSALRLYRRQIVVRGFGVDLETGFLLYGPPGCGKTLIAKAVANEAGANFIHIKGPELLSKYVGESELAVRTIFSRARTCSPCILFFDEVDALTTKRGKEGGWVVERLLNQLLIELDGADQRQGVYVIGATNRPEVMDRAVLRPGRFGKLLFVPLPSPDERGLILKALARKKPIDSSVDLIAIGRDEACENLSGADLSALMNEAAMAALEEKLTAQSNSDATTSLTIGKIHFEQALKKVSPSVSEKKASEQREIRLGIKVFSKALEIQPWGFKLPRAIKLWKHEWPFHPMFECFAVFFLHIRGLDSCKCCSSTVSQGNFFGNVCPCTRSSKDGRLPAEGTSAPVQRSTRAGGPKRVFYEVLSSPENEIMVIDLNQEPEDSSSIKVINREPGFEVSLETDEWELCGFQEKDWEAFQEYYENTPYPVLMEDLKGDLSVYLESEAEGSYHPEIPVYPEAPVYAQPIDFYYWKNFEERPVSILEDNFPSTIEELLAEARFAAM</sequence>
<keyword evidence="9" id="KW-1185">Reference proteome</keyword>
<dbReference type="GO" id="GO:0016887">
    <property type="term" value="F:ATP hydrolysis activity"/>
    <property type="evidence" value="ECO:0007669"/>
    <property type="project" value="InterPro"/>
</dbReference>
<dbReference type="FunFam" id="3.40.50.300:FF:000365">
    <property type="entry name" value="Ribosome biogenesis ATPase RIX7"/>
    <property type="match status" value="1"/>
</dbReference>
<dbReference type="GO" id="GO:0005524">
    <property type="term" value="F:ATP binding"/>
    <property type="evidence" value="ECO:0007669"/>
    <property type="project" value="UniProtKB-KW"/>
</dbReference>
<evidence type="ECO:0000256" key="1">
    <source>
        <dbReference type="ARBA" id="ARBA00004496"/>
    </source>
</evidence>
<keyword evidence="5" id="KW-0067">ATP-binding</keyword>
<evidence type="ECO:0000259" key="7">
    <source>
        <dbReference type="SMART" id="SM00382"/>
    </source>
</evidence>
<dbReference type="SUPFAM" id="SSF52540">
    <property type="entry name" value="P-loop containing nucleoside triphosphate hydrolases"/>
    <property type="match status" value="2"/>
</dbReference>
<keyword evidence="3" id="KW-0963">Cytoplasm</keyword>
<protein>
    <recommendedName>
        <fullName evidence="7">AAA+ ATPase domain-containing protein</fullName>
    </recommendedName>
</protein>
<dbReference type="InterPro" id="IPR003593">
    <property type="entry name" value="AAA+_ATPase"/>
</dbReference>
<organism evidence="8 9">
    <name type="scientific">Rhododendron williamsianum</name>
    <dbReference type="NCBI Taxonomy" id="262921"/>
    <lineage>
        <taxon>Eukaryota</taxon>
        <taxon>Viridiplantae</taxon>
        <taxon>Streptophyta</taxon>
        <taxon>Embryophyta</taxon>
        <taxon>Tracheophyta</taxon>
        <taxon>Spermatophyta</taxon>
        <taxon>Magnoliopsida</taxon>
        <taxon>eudicotyledons</taxon>
        <taxon>Gunneridae</taxon>
        <taxon>Pentapetalae</taxon>
        <taxon>asterids</taxon>
        <taxon>Ericales</taxon>
        <taxon>Ericaceae</taxon>
        <taxon>Ericoideae</taxon>
        <taxon>Rhodoreae</taxon>
        <taxon>Rhododendron</taxon>
    </lineage>
</organism>
<feature type="region of interest" description="Disordered" evidence="6">
    <location>
        <begin position="53"/>
        <end position="132"/>
    </location>
</feature>
<dbReference type="InterPro" id="IPR055278">
    <property type="entry name" value="CDC48c"/>
</dbReference>
<dbReference type="PANTHER" id="PTHR48470">
    <property type="entry name" value="CELL DIVISION CONTROL PROTEIN 48 C ISOFORM 1"/>
    <property type="match status" value="1"/>
</dbReference>
<feature type="region of interest" description="Disordered" evidence="6">
    <location>
        <begin position="479"/>
        <end position="498"/>
    </location>
</feature>
<dbReference type="Gene3D" id="3.40.50.300">
    <property type="entry name" value="P-loop containing nucleotide triphosphate hydrolases"/>
    <property type="match status" value="2"/>
</dbReference>
<feature type="compositionally biased region" description="Low complexity" evidence="6">
    <location>
        <begin position="108"/>
        <end position="117"/>
    </location>
</feature>
<evidence type="ECO:0000256" key="2">
    <source>
        <dbReference type="ARBA" id="ARBA00006914"/>
    </source>
</evidence>
<dbReference type="SMART" id="SM00382">
    <property type="entry name" value="AAA"/>
    <property type="match status" value="2"/>
</dbReference>
<name>A0A6A4LP68_9ERIC</name>
<proteinExistence type="inferred from homology"/>
<dbReference type="PANTHER" id="PTHR48470:SF1">
    <property type="entry name" value="CELL DIVISION CONTROL PROTEIN 48 C ISOFORM 1"/>
    <property type="match status" value="1"/>
</dbReference>
<dbReference type="GO" id="GO:0005737">
    <property type="term" value="C:cytoplasm"/>
    <property type="evidence" value="ECO:0007669"/>
    <property type="project" value="UniProtKB-SubCell"/>
</dbReference>
<keyword evidence="4" id="KW-0547">Nucleotide-binding</keyword>
<comment type="caution">
    <text evidence="8">The sequence shown here is derived from an EMBL/GenBank/DDBJ whole genome shotgun (WGS) entry which is preliminary data.</text>
</comment>
<comment type="subcellular location">
    <subcellularLocation>
        <location evidence="1">Cytoplasm</location>
    </subcellularLocation>
</comment>
<dbReference type="FunFam" id="3.40.50.300:FF:000567">
    <property type="entry name" value="ATPase, AAA family protein"/>
    <property type="match status" value="1"/>
</dbReference>
<feature type="compositionally biased region" description="Basic and acidic residues" evidence="6">
    <location>
        <begin position="84"/>
        <end position="99"/>
    </location>
</feature>
<evidence type="ECO:0000256" key="3">
    <source>
        <dbReference type="ARBA" id="ARBA00022490"/>
    </source>
</evidence>
<feature type="domain" description="AAA+ ATPase" evidence="7">
    <location>
        <begin position="215"/>
        <end position="342"/>
    </location>
</feature>
<dbReference type="InterPro" id="IPR027417">
    <property type="entry name" value="P-loop_NTPase"/>
</dbReference>
<dbReference type="Proteomes" id="UP000428333">
    <property type="component" value="Linkage Group LG05"/>
</dbReference>
<dbReference type="Pfam" id="PF17862">
    <property type="entry name" value="AAA_lid_3"/>
    <property type="match status" value="2"/>
</dbReference>
<evidence type="ECO:0000256" key="6">
    <source>
        <dbReference type="SAM" id="MobiDB-lite"/>
    </source>
</evidence>
<evidence type="ECO:0000256" key="5">
    <source>
        <dbReference type="ARBA" id="ARBA00022840"/>
    </source>
</evidence>
<dbReference type="InterPro" id="IPR003959">
    <property type="entry name" value="ATPase_AAA_core"/>
</dbReference>
<feature type="domain" description="AAA+ ATPase" evidence="7">
    <location>
        <begin position="524"/>
        <end position="660"/>
    </location>
</feature>
<evidence type="ECO:0000256" key="4">
    <source>
        <dbReference type="ARBA" id="ARBA00022741"/>
    </source>
</evidence>
<gene>
    <name evidence="8" type="ORF">C3L33_09014</name>
</gene>
<evidence type="ECO:0000313" key="8">
    <source>
        <dbReference type="EMBL" id="KAE9459082.1"/>
    </source>
</evidence>
<evidence type="ECO:0000313" key="9">
    <source>
        <dbReference type="Proteomes" id="UP000428333"/>
    </source>
</evidence>
<feature type="non-terminal residue" evidence="8">
    <location>
        <position position="1"/>
    </location>
</feature>
<dbReference type="Gene3D" id="1.10.8.60">
    <property type="match status" value="2"/>
</dbReference>
<dbReference type="OrthoDB" id="27435at2759"/>
<dbReference type="InterPro" id="IPR003960">
    <property type="entry name" value="ATPase_AAA_CS"/>
</dbReference>
<dbReference type="AlphaFoldDB" id="A0A6A4LP68"/>
<comment type="similarity">
    <text evidence="2">Belongs to the AAA ATPase family.</text>
</comment>
<dbReference type="FunFam" id="1.10.8.60:FF:000109">
    <property type="entry name" value="Cell division control protein 48 homolog C"/>
    <property type="match status" value="1"/>
</dbReference>
<reference evidence="8 9" key="1">
    <citation type="journal article" date="2019" name="Genome Biol. Evol.">
        <title>The Rhododendron genome and chromosomal organization provide insight into shared whole-genome duplications across the heath family (Ericaceae).</title>
        <authorList>
            <person name="Soza V.L."/>
            <person name="Lindsley D."/>
            <person name="Waalkes A."/>
            <person name="Ramage E."/>
            <person name="Patwardhan R.P."/>
            <person name="Burton J.N."/>
            <person name="Adey A."/>
            <person name="Kumar A."/>
            <person name="Qiu R."/>
            <person name="Shendure J."/>
            <person name="Hall B."/>
        </authorList>
    </citation>
    <scope>NUCLEOTIDE SEQUENCE [LARGE SCALE GENOMIC DNA]</scope>
    <source>
        <strain evidence="8">RSF 1966-606</strain>
    </source>
</reference>
<accession>A0A6A4LP68</accession>